<gene>
    <name evidence="2" type="ORF">CHIRRI_LOCUS11197</name>
</gene>
<protein>
    <recommendedName>
        <fullName evidence="4">Secreted protein</fullName>
    </recommendedName>
</protein>
<dbReference type="AlphaFoldDB" id="A0A9N9WW10"/>
<dbReference type="OrthoDB" id="10315408at2759"/>
<accession>A0A9N9WW10</accession>
<keyword evidence="3" id="KW-1185">Reference proteome</keyword>
<evidence type="ECO:0000313" key="3">
    <source>
        <dbReference type="Proteomes" id="UP001153620"/>
    </source>
</evidence>
<organism evidence="2 3">
    <name type="scientific">Chironomus riparius</name>
    <dbReference type="NCBI Taxonomy" id="315576"/>
    <lineage>
        <taxon>Eukaryota</taxon>
        <taxon>Metazoa</taxon>
        <taxon>Ecdysozoa</taxon>
        <taxon>Arthropoda</taxon>
        <taxon>Hexapoda</taxon>
        <taxon>Insecta</taxon>
        <taxon>Pterygota</taxon>
        <taxon>Neoptera</taxon>
        <taxon>Endopterygota</taxon>
        <taxon>Diptera</taxon>
        <taxon>Nematocera</taxon>
        <taxon>Chironomoidea</taxon>
        <taxon>Chironomidae</taxon>
        <taxon>Chironominae</taxon>
        <taxon>Chironomus</taxon>
    </lineage>
</organism>
<evidence type="ECO:0000256" key="1">
    <source>
        <dbReference type="SAM" id="SignalP"/>
    </source>
</evidence>
<dbReference type="Proteomes" id="UP001153620">
    <property type="component" value="Chromosome 3"/>
</dbReference>
<evidence type="ECO:0000313" key="2">
    <source>
        <dbReference type="EMBL" id="CAG9808355.1"/>
    </source>
</evidence>
<feature type="signal peptide" evidence="1">
    <location>
        <begin position="1"/>
        <end position="17"/>
    </location>
</feature>
<dbReference type="PROSITE" id="PS51257">
    <property type="entry name" value="PROKAR_LIPOPROTEIN"/>
    <property type="match status" value="1"/>
</dbReference>
<feature type="chain" id="PRO_5040277186" description="Secreted protein" evidence="1">
    <location>
        <begin position="18"/>
        <end position="104"/>
    </location>
</feature>
<reference evidence="2" key="1">
    <citation type="submission" date="2022-01" db="EMBL/GenBank/DDBJ databases">
        <authorList>
            <person name="King R."/>
        </authorList>
    </citation>
    <scope>NUCLEOTIDE SEQUENCE</scope>
</reference>
<evidence type="ECO:0008006" key="4">
    <source>
        <dbReference type="Google" id="ProtNLM"/>
    </source>
</evidence>
<proteinExistence type="predicted"/>
<dbReference type="EMBL" id="OU895879">
    <property type="protein sequence ID" value="CAG9808355.1"/>
    <property type="molecule type" value="Genomic_DNA"/>
</dbReference>
<sequence>MLKFIVLLICVFSIALACRPYDGQTGVGYITVCKTSGQCFTVDSTRRTCINFIGGPFHSGNSGRNTYHCKVFSQQGCRGSTHAVGSSRSRFPWQAKSYSCPWKC</sequence>
<name>A0A9N9WW10_9DIPT</name>
<keyword evidence="1" id="KW-0732">Signal</keyword>
<reference evidence="2" key="2">
    <citation type="submission" date="2022-10" db="EMBL/GenBank/DDBJ databases">
        <authorList>
            <consortium name="ENA_rothamsted_submissions"/>
            <consortium name="culmorum"/>
            <person name="King R."/>
        </authorList>
    </citation>
    <scope>NUCLEOTIDE SEQUENCE</scope>
</reference>